<dbReference type="RefSeq" id="WP_271278909.1">
    <property type="nucleotide sequence ID" value="NZ_BAABFD010000019.1"/>
</dbReference>
<keyword evidence="5" id="KW-1185">Reference proteome</keyword>
<evidence type="ECO:0000256" key="1">
    <source>
        <dbReference type="SAM" id="MobiDB-lite"/>
    </source>
</evidence>
<proteinExistence type="predicted"/>
<feature type="chain" id="PRO_5045564069" description="AMIN-like domain-containing protein" evidence="2">
    <location>
        <begin position="23"/>
        <end position="191"/>
    </location>
</feature>
<dbReference type="PROSITE" id="PS51257">
    <property type="entry name" value="PROKAR_LIPOPROTEIN"/>
    <property type="match status" value="1"/>
</dbReference>
<sequence length="191" mass="19562">MTPFVRAAVAFLACGAVLISCGTTPPADTPAESAASPGPATEPHTATPVPGPTATAPVRVERNDAEPALVTGVRFGRHPSFDRVVVDFQGGVPGYTVRWVRELHEEGSGRPIDLKGGRALHIRLVPANAHTEDGTPTWNGTTVPASGGITGIAKTGDFEGVVGIALLAPGVTGFKVTELAAPPRLVVDVAH</sequence>
<evidence type="ECO:0000259" key="3">
    <source>
        <dbReference type="Pfam" id="PF24837"/>
    </source>
</evidence>
<keyword evidence="2" id="KW-0732">Signal</keyword>
<dbReference type="Pfam" id="PF24837">
    <property type="entry name" value="AMIN-like"/>
    <property type="match status" value="1"/>
</dbReference>
<protein>
    <recommendedName>
        <fullName evidence="3">AMIN-like domain-containing protein</fullName>
    </recommendedName>
</protein>
<evidence type="ECO:0000313" key="4">
    <source>
        <dbReference type="EMBL" id="MDA0645161.1"/>
    </source>
</evidence>
<organism evidence="4 5">
    <name type="scientific">Nonomuraea ferruginea</name>
    <dbReference type="NCBI Taxonomy" id="46174"/>
    <lineage>
        <taxon>Bacteria</taxon>
        <taxon>Bacillati</taxon>
        <taxon>Actinomycetota</taxon>
        <taxon>Actinomycetes</taxon>
        <taxon>Streptosporangiales</taxon>
        <taxon>Streptosporangiaceae</taxon>
        <taxon>Nonomuraea</taxon>
    </lineage>
</organism>
<name>A0ABT4T836_9ACTN</name>
<feature type="signal peptide" evidence="2">
    <location>
        <begin position="1"/>
        <end position="22"/>
    </location>
</feature>
<gene>
    <name evidence="4" type="ORF">OUY24_31425</name>
</gene>
<dbReference type="EMBL" id="JAPNUD010000125">
    <property type="protein sequence ID" value="MDA0645161.1"/>
    <property type="molecule type" value="Genomic_DNA"/>
</dbReference>
<feature type="compositionally biased region" description="Low complexity" evidence="1">
    <location>
        <begin position="45"/>
        <end position="56"/>
    </location>
</feature>
<feature type="region of interest" description="Disordered" evidence="1">
    <location>
        <begin position="26"/>
        <end position="56"/>
    </location>
</feature>
<reference evidence="4 5" key="1">
    <citation type="submission" date="2022-11" db="EMBL/GenBank/DDBJ databases">
        <title>Nonomuraea corallina sp. nov., a new species of the genus Nonomuraea isolated from sea side sediment in Thai sea.</title>
        <authorList>
            <person name="Ngamcharungchit C."/>
            <person name="Matsumoto A."/>
            <person name="Suriyachadkun C."/>
            <person name="Panbangred W."/>
            <person name="Inahashi Y."/>
            <person name="Intra B."/>
        </authorList>
    </citation>
    <scope>NUCLEOTIDE SEQUENCE [LARGE SCALE GENOMIC DNA]</scope>
    <source>
        <strain evidence="4 5">DSM 43553</strain>
    </source>
</reference>
<feature type="domain" description="AMIN-like" evidence="3">
    <location>
        <begin position="69"/>
        <end position="191"/>
    </location>
</feature>
<dbReference type="InterPro" id="IPR056303">
    <property type="entry name" value="AMIN-like"/>
</dbReference>
<evidence type="ECO:0000256" key="2">
    <source>
        <dbReference type="SAM" id="SignalP"/>
    </source>
</evidence>
<evidence type="ECO:0000313" key="5">
    <source>
        <dbReference type="Proteomes" id="UP001212498"/>
    </source>
</evidence>
<comment type="caution">
    <text evidence="4">The sequence shown here is derived from an EMBL/GenBank/DDBJ whole genome shotgun (WGS) entry which is preliminary data.</text>
</comment>
<dbReference type="Proteomes" id="UP001212498">
    <property type="component" value="Unassembled WGS sequence"/>
</dbReference>
<accession>A0ABT4T836</accession>